<feature type="region of interest" description="Disordered" evidence="1">
    <location>
        <begin position="1226"/>
        <end position="1401"/>
    </location>
</feature>
<organism evidence="4 6">
    <name type="scientific">Cylindrotheca closterium</name>
    <dbReference type="NCBI Taxonomy" id="2856"/>
    <lineage>
        <taxon>Eukaryota</taxon>
        <taxon>Sar</taxon>
        <taxon>Stramenopiles</taxon>
        <taxon>Ochrophyta</taxon>
        <taxon>Bacillariophyta</taxon>
        <taxon>Bacillariophyceae</taxon>
        <taxon>Bacillariophycidae</taxon>
        <taxon>Bacillariales</taxon>
        <taxon>Bacillariaceae</taxon>
        <taxon>Cylindrotheca</taxon>
    </lineage>
</organism>
<dbReference type="PANTHER" id="PTHR11439:SF467">
    <property type="entry name" value="INTEGRASE CATALYTIC DOMAIN-CONTAINING PROTEIN"/>
    <property type="match status" value="1"/>
</dbReference>
<sequence length="2046" mass="229619">MSSTSGGTPSTGTLPSYITKPTCGGITTVGPNEYEIYTGGKPDDTRSGLDSSAPTERVYPGQTRPISGYRSMKSQTYRTTFEGTTKISKTSQQTKLKRDLHQHFVENGLDSITYLPDANGATTSVILSADSFSQETALAAYKTMLPKYDKYCIANDKDAAKYLLNAVDDDLKDTIELFHTESDGFIAVWFSLLANITDNNIDRKKSLEDEIKSITVSQFPQQNLKSMVAKLKPICDELDAMESYEPDNSIHMLDNFSYAGSGTDPSNPHTMRFRSKIITLRDKLDDAITTCRNMSKATRDTHLKGQGLHYTQLLKTISDIYVKLEHNKTWPPSMTPLDSRTPAALNMAALKDSLSPSVAAQFEAYILQQSKGRQPPDEDKKSTNPKHVPPTPSMTPTETIEGIKHYVQDIKGVKNNWCGRCRRWTPTHWTWMHGRKPDDKPTPVTPASTESHLLINKQDSSGSDDDTSLETNLASSGFKYVFYHMELPRPTPAKISERISSPEILDEAPSSSIMDKSYLWSYLWYTFQVAILGFSLFGALLCTTTTIDALPGLSALSAFFQDIPRLVDTYTFTWHAIAPLLWYLIYSLLFIGPDRFAAPTPVPRHIRRQIQRHLFRESRRKPRGIQKPSFRHPRYQPSRADCIRRFHATTTFFPSSFHTVSEGEPAFPVIWDSGASVCVSPHLDDFVGPLGPPPCSSTKGVGGPVEVKGTGNVKWTFRTTDNSFRTIILPAVHIPTATQRLLSTSSLCQKYPNETLTQNADGMILSGEVPITRAVQASIDNSNNLPTSWSFRHVTKPINDNTTSDDATVCANNISSDQSSPTPTDCCLKRSSSTRPSHHATMQAAISEVCNHNINLNNGDREWLKWHQRLGHRSFALIRYIMGAGTLAKSQRARALHTQVSKRVECPKCAACCYAKAKRRSPPKLRRSQGHIKDIPSTLRDNTLYPGQEVSVDHLVSSVPGRTYEGFGKGHKSTMFKGSALFVDNATGYTYTHHQRSLNTHDTLRGKEAFEANCRDLGVVVQRYRSDNAAVFHSHEYKLHLESFSQTQKYAGVGQHHANGIVEKSIQDIQSTARTMLVHLAIHWPEQADLALWPMAIDHAVFLHNHLPDQTTGLSPMDKFSRQRWPHSKYHDIHVFGCPTYVLDKKLADGKTIPKFKPRSERHVYLGFSPFHASTVPLVLNPRTGSITPQFNCVFDDWFATIATSIEEIPTFLEEHWQTLFTDSEYQFPADDTDPPALATIPVQPPPPPASPLDTFDSASSPYITGLPDLFEPRSPPSTSNIPSVPTSQSSLERERVPVAPMQATPPLNSTTDSSNQREPELPSQQQREQQAPLPRPTPRNKPNVRSQPPLPRERPIEDLPSTHQFSPNLRRSTRSTKGVSAPILDPDPSQKSYSSKVEYSSHLSELDQSINPDFNDVENLHSFPKDTPFLTAEELVLTPKHESYKRFSTQPDTDDGGIAGFYDLHFSYLGYKLEDKPNFVFMDSRAPADVIEFLKAASSDPDILTWDEAMKHPEEAEQWRKAALKEIRALEHKRTWLEAPESNATVRVIPGTWVFRRKRLPDGTITKFKARWVLRGDLQDLDMDTRADVVAWSSVRIFMVLSLKLGWVMKSIDFTNAFLHAPLPKELPMFAHLPRGFYSNMRSITGERTVLNLQKSCYGTTVAPRLWFEHVMKAFKELGFESSPYDKCFLIRKDMMIVVYVDDCGISCDKPEKIDELVQQLRDKGFDLEIEGDFETFLGVEIEKLDDGRFHLKQTGLIAKVLEAAGLSDCNDNHVPAGPTPLGKDETGEDWPQHPWKYSSIIGMLIYLCTNTRPDISYAVSCAARFNAKPKACHATAVKTILRYLKKTSDKGLIIEFDGTLDLEAYCDADFAGLHKSEDSFDPASAKSRGGYIIFFGGVPLLWKSSLLSCITLSTLEAEYMQLSRTMTVLLGIKNTLEDLLPPLGLQTSNRSITSTVFEDNAGALLLATEQRITPRTRQLLAKWHHFWSWIRKPSDGPPRDANSTWDDGKITAKKISTELQRADMFTKGLTRVLFERNRKMICGW</sequence>
<dbReference type="GO" id="GO:0003676">
    <property type="term" value="F:nucleic acid binding"/>
    <property type="evidence" value="ECO:0007669"/>
    <property type="project" value="InterPro"/>
</dbReference>
<keyword evidence="6" id="KW-1185">Reference proteome</keyword>
<evidence type="ECO:0000313" key="5">
    <source>
        <dbReference type="EMBL" id="CAJ1954045.1"/>
    </source>
</evidence>
<feature type="region of interest" description="Disordered" evidence="1">
    <location>
        <begin position="38"/>
        <end position="68"/>
    </location>
</feature>
<dbReference type="SUPFAM" id="SSF56672">
    <property type="entry name" value="DNA/RNA polymerases"/>
    <property type="match status" value="1"/>
</dbReference>
<dbReference type="EMBL" id="CAKOGP040001851">
    <property type="protein sequence ID" value="CAJ1954045.1"/>
    <property type="molecule type" value="Genomic_DNA"/>
</dbReference>
<comment type="caution">
    <text evidence="4">The sequence shown here is derived from an EMBL/GenBank/DDBJ whole genome shotgun (WGS) entry which is preliminary data.</text>
</comment>
<protein>
    <recommendedName>
        <fullName evidence="3">Integrase catalytic domain-containing protein</fullName>
    </recommendedName>
</protein>
<keyword evidence="2" id="KW-0812">Transmembrane</keyword>
<feature type="transmembrane region" description="Helical" evidence="2">
    <location>
        <begin position="522"/>
        <end position="550"/>
    </location>
</feature>
<evidence type="ECO:0000259" key="3">
    <source>
        <dbReference type="PROSITE" id="PS50994"/>
    </source>
</evidence>
<dbReference type="PANTHER" id="PTHR11439">
    <property type="entry name" value="GAG-POL-RELATED RETROTRANSPOSON"/>
    <property type="match status" value="1"/>
</dbReference>
<evidence type="ECO:0000256" key="2">
    <source>
        <dbReference type="SAM" id="Phobius"/>
    </source>
</evidence>
<accession>A0AAD2CT15</accession>
<dbReference type="Gene3D" id="3.30.420.10">
    <property type="entry name" value="Ribonuclease H-like superfamily/Ribonuclease H"/>
    <property type="match status" value="1"/>
</dbReference>
<dbReference type="InterPro" id="IPR043502">
    <property type="entry name" value="DNA/RNA_pol_sf"/>
</dbReference>
<keyword evidence="2" id="KW-0472">Membrane</keyword>
<evidence type="ECO:0000313" key="4">
    <source>
        <dbReference type="EMBL" id="CAJ1945379.1"/>
    </source>
</evidence>
<gene>
    <name evidence="5" type="ORF">CYCCA115_LOCUS14640</name>
    <name evidence="4" type="ORF">CYCCA115_LOCUS9523</name>
</gene>
<dbReference type="InterPro" id="IPR012337">
    <property type="entry name" value="RNaseH-like_sf"/>
</dbReference>
<feature type="compositionally biased region" description="Polar residues" evidence="1">
    <location>
        <begin position="1390"/>
        <end position="1401"/>
    </location>
</feature>
<reference evidence="4" key="1">
    <citation type="submission" date="2023-08" db="EMBL/GenBank/DDBJ databases">
        <authorList>
            <person name="Audoor S."/>
            <person name="Bilcke G."/>
        </authorList>
    </citation>
    <scope>NUCLEOTIDE SEQUENCE</scope>
</reference>
<evidence type="ECO:0000256" key="1">
    <source>
        <dbReference type="SAM" id="MobiDB-lite"/>
    </source>
</evidence>
<dbReference type="EMBL" id="CAKOGP040001391">
    <property type="protein sequence ID" value="CAJ1945379.1"/>
    <property type="molecule type" value="Genomic_DNA"/>
</dbReference>
<feature type="compositionally biased region" description="Polar residues" evidence="1">
    <location>
        <begin position="1277"/>
        <end position="1291"/>
    </location>
</feature>
<dbReference type="Proteomes" id="UP001295423">
    <property type="component" value="Unassembled WGS sequence"/>
</dbReference>
<dbReference type="Pfam" id="PF07727">
    <property type="entry name" value="RVT_2"/>
    <property type="match status" value="1"/>
</dbReference>
<dbReference type="InterPro" id="IPR001584">
    <property type="entry name" value="Integrase_cat-core"/>
</dbReference>
<dbReference type="GO" id="GO:0015074">
    <property type="term" value="P:DNA integration"/>
    <property type="evidence" value="ECO:0007669"/>
    <property type="project" value="InterPro"/>
</dbReference>
<keyword evidence="2" id="KW-1133">Transmembrane helix</keyword>
<dbReference type="InterPro" id="IPR013103">
    <property type="entry name" value="RVT_2"/>
</dbReference>
<dbReference type="PROSITE" id="PS50007">
    <property type="entry name" value="PIPLC_X_DOMAIN"/>
    <property type="match status" value="1"/>
</dbReference>
<feature type="transmembrane region" description="Helical" evidence="2">
    <location>
        <begin position="571"/>
        <end position="591"/>
    </location>
</feature>
<feature type="compositionally biased region" description="Polar residues" evidence="1">
    <location>
        <begin position="1362"/>
        <end position="1379"/>
    </location>
</feature>
<feature type="compositionally biased region" description="Polar residues" evidence="1">
    <location>
        <begin position="1306"/>
        <end position="1315"/>
    </location>
</feature>
<dbReference type="PROSITE" id="PS50994">
    <property type="entry name" value="INTEGRASE"/>
    <property type="match status" value="1"/>
</dbReference>
<name>A0AAD2CT15_9STRA</name>
<dbReference type="CDD" id="cd09272">
    <property type="entry name" value="RNase_HI_RT_Ty1"/>
    <property type="match status" value="1"/>
</dbReference>
<dbReference type="InterPro" id="IPR036397">
    <property type="entry name" value="RNaseH_sf"/>
</dbReference>
<evidence type="ECO:0000313" key="6">
    <source>
        <dbReference type="Proteomes" id="UP001295423"/>
    </source>
</evidence>
<feature type="region of interest" description="Disordered" evidence="1">
    <location>
        <begin position="370"/>
        <end position="397"/>
    </location>
</feature>
<proteinExistence type="predicted"/>
<dbReference type="SUPFAM" id="SSF53098">
    <property type="entry name" value="Ribonuclease H-like"/>
    <property type="match status" value="1"/>
</dbReference>
<feature type="domain" description="Integrase catalytic" evidence="3">
    <location>
        <begin position="942"/>
        <end position="1124"/>
    </location>
</feature>